<dbReference type="InterPro" id="IPR024923">
    <property type="entry name" value="PG_synth_SpoVB"/>
</dbReference>
<accession>A0A9D1KT55</accession>
<evidence type="ECO:0000313" key="10">
    <source>
        <dbReference type="Proteomes" id="UP000824160"/>
    </source>
</evidence>
<feature type="transmembrane region" description="Helical" evidence="8">
    <location>
        <begin position="21"/>
        <end position="42"/>
    </location>
</feature>
<dbReference type="GO" id="GO:0008360">
    <property type="term" value="P:regulation of cell shape"/>
    <property type="evidence" value="ECO:0007669"/>
    <property type="project" value="UniProtKB-KW"/>
</dbReference>
<feature type="transmembrane region" description="Helical" evidence="8">
    <location>
        <begin position="62"/>
        <end position="81"/>
    </location>
</feature>
<feature type="transmembrane region" description="Helical" evidence="8">
    <location>
        <begin position="133"/>
        <end position="154"/>
    </location>
</feature>
<keyword evidence="3 8" id="KW-0812">Transmembrane</keyword>
<feature type="transmembrane region" description="Helical" evidence="8">
    <location>
        <begin position="423"/>
        <end position="445"/>
    </location>
</feature>
<evidence type="ECO:0000256" key="3">
    <source>
        <dbReference type="ARBA" id="ARBA00022692"/>
    </source>
</evidence>
<dbReference type="EMBL" id="DVLW01000239">
    <property type="protein sequence ID" value="HIT95261.1"/>
    <property type="molecule type" value="Genomic_DNA"/>
</dbReference>
<evidence type="ECO:0000256" key="2">
    <source>
        <dbReference type="ARBA" id="ARBA00022475"/>
    </source>
</evidence>
<feature type="transmembrane region" description="Helical" evidence="8">
    <location>
        <begin position="102"/>
        <end position="121"/>
    </location>
</feature>
<keyword evidence="4" id="KW-0133">Cell shape</keyword>
<proteinExistence type="predicted"/>
<feature type="transmembrane region" description="Helical" evidence="8">
    <location>
        <begin position="334"/>
        <end position="354"/>
    </location>
</feature>
<evidence type="ECO:0000256" key="8">
    <source>
        <dbReference type="SAM" id="Phobius"/>
    </source>
</evidence>
<dbReference type="AlphaFoldDB" id="A0A9D1KT55"/>
<evidence type="ECO:0000256" key="1">
    <source>
        <dbReference type="ARBA" id="ARBA00004651"/>
    </source>
</evidence>
<dbReference type="InterPro" id="IPR002797">
    <property type="entry name" value="Polysacc_synth"/>
</dbReference>
<dbReference type="PANTHER" id="PTHR30250">
    <property type="entry name" value="PST FAMILY PREDICTED COLANIC ACID TRANSPORTER"/>
    <property type="match status" value="1"/>
</dbReference>
<keyword evidence="7 8" id="KW-0472">Membrane</keyword>
<feature type="transmembrane region" description="Helical" evidence="8">
    <location>
        <begin position="268"/>
        <end position="287"/>
    </location>
</feature>
<evidence type="ECO:0000256" key="6">
    <source>
        <dbReference type="ARBA" id="ARBA00022989"/>
    </source>
</evidence>
<dbReference type="PIRSF" id="PIRSF038958">
    <property type="entry name" value="PG_synth_SpoVB"/>
    <property type="match status" value="1"/>
</dbReference>
<feature type="transmembrane region" description="Helical" evidence="8">
    <location>
        <begin position="543"/>
        <end position="565"/>
    </location>
</feature>
<feature type="transmembrane region" description="Helical" evidence="8">
    <location>
        <begin position="384"/>
        <end position="403"/>
    </location>
</feature>
<evidence type="ECO:0000313" key="9">
    <source>
        <dbReference type="EMBL" id="HIT95261.1"/>
    </source>
</evidence>
<dbReference type="Pfam" id="PF03023">
    <property type="entry name" value="MurJ"/>
    <property type="match status" value="1"/>
</dbReference>
<dbReference type="Pfam" id="PF01943">
    <property type="entry name" value="Polysacc_synt"/>
    <property type="match status" value="1"/>
</dbReference>
<comment type="caution">
    <text evidence="9">The sequence shown here is derived from an EMBL/GenBank/DDBJ whole genome shotgun (WGS) entry which is preliminary data.</text>
</comment>
<dbReference type="Proteomes" id="UP000824160">
    <property type="component" value="Unassembled WGS sequence"/>
</dbReference>
<gene>
    <name evidence="9" type="ORF">IAC43_08740</name>
</gene>
<evidence type="ECO:0000256" key="5">
    <source>
        <dbReference type="ARBA" id="ARBA00022984"/>
    </source>
</evidence>
<evidence type="ECO:0000256" key="7">
    <source>
        <dbReference type="ARBA" id="ARBA00023136"/>
    </source>
</evidence>
<protein>
    <submittedName>
        <fullName evidence="9">Polysaccharide biosynthesis protein</fullName>
    </submittedName>
</protein>
<reference evidence="9" key="1">
    <citation type="submission" date="2020-10" db="EMBL/GenBank/DDBJ databases">
        <authorList>
            <person name="Gilroy R."/>
        </authorList>
    </citation>
    <scope>NUCLEOTIDE SEQUENCE</scope>
    <source>
        <strain evidence="9">ChiBcec7-5410</strain>
    </source>
</reference>
<feature type="transmembrane region" description="Helical" evidence="8">
    <location>
        <begin position="457"/>
        <end position="475"/>
    </location>
</feature>
<feature type="transmembrane region" description="Helical" evidence="8">
    <location>
        <begin position="175"/>
        <end position="195"/>
    </location>
</feature>
<evidence type="ECO:0000256" key="4">
    <source>
        <dbReference type="ARBA" id="ARBA00022960"/>
    </source>
</evidence>
<feature type="transmembrane region" description="Helical" evidence="8">
    <location>
        <begin position="520"/>
        <end position="537"/>
    </location>
</feature>
<dbReference type="PANTHER" id="PTHR30250:SF21">
    <property type="entry name" value="LIPID II FLIPPASE MURJ"/>
    <property type="match status" value="1"/>
</dbReference>
<dbReference type="CDD" id="cd13124">
    <property type="entry name" value="MATE_SpoVB_like"/>
    <property type="match status" value="1"/>
</dbReference>
<feature type="transmembrane region" description="Helical" evidence="8">
    <location>
        <begin position="221"/>
        <end position="243"/>
    </location>
</feature>
<dbReference type="InterPro" id="IPR004268">
    <property type="entry name" value="MurJ"/>
</dbReference>
<keyword evidence="6 8" id="KW-1133">Transmembrane helix</keyword>
<feature type="transmembrane region" description="Helical" evidence="8">
    <location>
        <begin position="481"/>
        <end position="499"/>
    </location>
</feature>
<keyword evidence="2" id="KW-1003">Cell membrane</keyword>
<keyword evidence="5" id="KW-0573">Peptidoglycan synthesis</keyword>
<comment type="subcellular location">
    <subcellularLocation>
        <location evidence="1">Cell membrane</location>
        <topology evidence="1">Multi-pass membrane protein</topology>
    </subcellularLocation>
</comment>
<dbReference type="GO" id="GO:0009252">
    <property type="term" value="P:peptidoglycan biosynthetic process"/>
    <property type="evidence" value="ECO:0007669"/>
    <property type="project" value="UniProtKB-KW"/>
</dbReference>
<organism evidence="9 10">
    <name type="scientific">Candidatus Faecivivens stercoripullorum</name>
    <dbReference type="NCBI Taxonomy" id="2840805"/>
    <lineage>
        <taxon>Bacteria</taxon>
        <taxon>Bacillati</taxon>
        <taxon>Bacillota</taxon>
        <taxon>Clostridia</taxon>
        <taxon>Eubacteriales</taxon>
        <taxon>Oscillospiraceae</taxon>
        <taxon>Oscillospiraceae incertae sedis</taxon>
        <taxon>Candidatus Faecivivens</taxon>
    </lineage>
</organism>
<name>A0A9D1KT55_9FIRM</name>
<dbReference type="GO" id="GO:0005886">
    <property type="term" value="C:plasma membrane"/>
    <property type="evidence" value="ECO:0007669"/>
    <property type="project" value="UniProtKB-SubCell"/>
</dbReference>
<sequence length="593" mass="63587">MQQTRNRETENRSVSKGGQNLLRGASVLGASMIIVKLFGALFKIPLGNILDGDGMGYFSTSYSIFTMIYSFSTAGLPAAIAKMVAEQSVRGRAKDIRRLRQLSVRLFLILGLVGTALILLLSKVYVNIANNPGAWYCVLAIAPAVFFGCMTSAYRGYYEGLRNMSPTAVSQVVEVVVKLVFGLALSYGTVVWGNAQFESTGKVFGTVCKTAVEANAAIQPVASAAAIFGVTISTMAGTLYLMFKFRRTGDGMSSEALRYSPRAMRGRVLMVRLVTIAVPISLSSIVMNVAQAVDTVTIINCLQFAFDHFPEKMNAIYKDILSQTTLGGESAANFIYGSYAGYALSIFNLVPAFCNIFGKSALPNVTACWSAGDREGTRVNIESVIRMTSLIAIPASFGIFFMSEPILSLLYPTKTAEVAVASGVLSWQGISLIFLGLTVPLFAVMQGLGYAGKPPKYMLVGVLVKFVVNLVTICIPSINITGAALGTGACYLIILVLSMRGLRQVTGLPISFWKLTGKQLIAGFGCGLSAWGCYKLLSGISGSHLMTLISVGFAGCVYVVLLLVLRALSRDDIEMLPKGEKFAKLLAKWKLIG</sequence>
<reference evidence="9" key="2">
    <citation type="journal article" date="2021" name="PeerJ">
        <title>Extensive microbial diversity within the chicken gut microbiome revealed by metagenomics and culture.</title>
        <authorList>
            <person name="Gilroy R."/>
            <person name="Ravi A."/>
            <person name="Getino M."/>
            <person name="Pursley I."/>
            <person name="Horton D.L."/>
            <person name="Alikhan N.F."/>
            <person name="Baker D."/>
            <person name="Gharbi K."/>
            <person name="Hall N."/>
            <person name="Watson M."/>
            <person name="Adriaenssens E.M."/>
            <person name="Foster-Nyarko E."/>
            <person name="Jarju S."/>
            <person name="Secka A."/>
            <person name="Antonio M."/>
            <person name="Oren A."/>
            <person name="Chaudhuri R.R."/>
            <person name="La Ragione R."/>
            <person name="Hildebrand F."/>
            <person name="Pallen M.J."/>
        </authorList>
    </citation>
    <scope>NUCLEOTIDE SEQUENCE</scope>
    <source>
        <strain evidence="9">ChiBcec7-5410</strain>
    </source>
</reference>
<dbReference type="InterPro" id="IPR050833">
    <property type="entry name" value="Poly_Biosynth_Transport"/>
</dbReference>